<gene>
    <name evidence="1" type="ORF">GCM10007966_12680</name>
</gene>
<dbReference type="Proteomes" id="UP000630149">
    <property type="component" value="Unassembled WGS sequence"/>
</dbReference>
<accession>A0A917NB83</accession>
<organism evidence="1 2">
    <name type="scientific">Legionella impletisoli</name>
    <dbReference type="NCBI Taxonomy" id="343510"/>
    <lineage>
        <taxon>Bacteria</taxon>
        <taxon>Pseudomonadati</taxon>
        <taxon>Pseudomonadota</taxon>
        <taxon>Gammaproteobacteria</taxon>
        <taxon>Legionellales</taxon>
        <taxon>Legionellaceae</taxon>
        <taxon>Legionella</taxon>
    </lineage>
</organism>
<name>A0A917NB83_9GAMM</name>
<keyword evidence="2" id="KW-1185">Reference proteome</keyword>
<reference evidence="1" key="2">
    <citation type="submission" date="2020-09" db="EMBL/GenBank/DDBJ databases">
        <authorList>
            <person name="Sun Q."/>
            <person name="Ohkuma M."/>
        </authorList>
    </citation>
    <scope>NUCLEOTIDE SEQUENCE</scope>
    <source>
        <strain evidence="1">JCM 13919</strain>
    </source>
</reference>
<dbReference type="AlphaFoldDB" id="A0A917NB83"/>
<dbReference type="RefSeq" id="WP_131776688.1">
    <property type="nucleotide sequence ID" value="NZ_BMOB01000005.1"/>
</dbReference>
<evidence type="ECO:0000313" key="1">
    <source>
        <dbReference type="EMBL" id="GGI85556.1"/>
    </source>
</evidence>
<reference evidence="1" key="1">
    <citation type="journal article" date="2014" name="Int. J. Syst. Evol. Microbiol.">
        <title>Complete genome sequence of Corynebacterium casei LMG S-19264T (=DSM 44701T), isolated from a smear-ripened cheese.</title>
        <authorList>
            <consortium name="US DOE Joint Genome Institute (JGI-PGF)"/>
            <person name="Walter F."/>
            <person name="Albersmeier A."/>
            <person name="Kalinowski J."/>
            <person name="Ruckert C."/>
        </authorList>
    </citation>
    <scope>NUCLEOTIDE SEQUENCE</scope>
    <source>
        <strain evidence="1">JCM 13919</strain>
    </source>
</reference>
<protein>
    <submittedName>
        <fullName evidence="1">Uncharacterized protein</fullName>
    </submittedName>
</protein>
<proteinExistence type="predicted"/>
<dbReference type="EMBL" id="BMOB01000005">
    <property type="protein sequence ID" value="GGI85556.1"/>
    <property type="molecule type" value="Genomic_DNA"/>
</dbReference>
<sequence>MFNPFSLFNSRNDHCARAQVLNLVAFGISAYDYLTNPEVNGFEAGFAMAVSSFAFAALSDTENGPVRDFMSLLFSTAGVGRSVQAVISSSTPPAVNVVNGLVNLWSMGTHLAAFRTSGTEKTNTNQSSSMTLK</sequence>
<comment type="caution">
    <text evidence="1">The sequence shown here is derived from an EMBL/GenBank/DDBJ whole genome shotgun (WGS) entry which is preliminary data.</text>
</comment>
<dbReference type="OrthoDB" id="5654239at2"/>
<evidence type="ECO:0000313" key="2">
    <source>
        <dbReference type="Proteomes" id="UP000630149"/>
    </source>
</evidence>